<name>A0A0G4K9A0_9SPIR</name>
<proteinExistence type="predicted"/>
<reference evidence="3" key="1">
    <citation type="submission" date="2015-04" db="EMBL/GenBank/DDBJ databases">
        <authorList>
            <person name="Mushtaq Mamoona"/>
        </authorList>
    </citation>
    <scope>NUCLEOTIDE SEQUENCE [LARGE SCALE GENOMIC DNA]</scope>
    <source>
        <strain evidence="3">AN4859/03</strain>
    </source>
</reference>
<evidence type="ECO:0000313" key="3">
    <source>
        <dbReference type="Proteomes" id="UP000043763"/>
    </source>
</evidence>
<keyword evidence="1" id="KW-0472">Membrane</keyword>
<keyword evidence="1" id="KW-1133">Transmembrane helix</keyword>
<accession>A0A0G4K9A0</accession>
<protein>
    <submittedName>
        <fullName evidence="2">Hypothetical membrane protein</fullName>
    </submittedName>
</protein>
<gene>
    <name evidence="2" type="ORF">BRSU_2286</name>
</gene>
<feature type="transmembrane region" description="Helical" evidence="1">
    <location>
        <begin position="12"/>
        <end position="33"/>
    </location>
</feature>
<dbReference type="AlphaFoldDB" id="A0A0G4K9A0"/>
<keyword evidence="1" id="KW-0812">Transmembrane</keyword>
<keyword evidence="3" id="KW-1185">Reference proteome</keyword>
<dbReference type="EMBL" id="CVLB01000002">
    <property type="protein sequence ID" value="CRF34846.1"/>
    <property type="molecule type" value="Genomic_DNA"/>
</dbReference>
<organism evidence="2 3">
    <name type="scientific">Brachyspira suanatina</name>
    <dbReference type="NCBI Taxonomy" id="381802"/>
    <lineage>
        <taxon>Bacteria</taxon>
        <taxon>Pseudomonadati</taxon>
        <taxon>Spirochaetota</taxon>
        <taxon>Spirochaetia</taxon>
        <taxon>Brachyspirales</taxon>
        <taxon>Brachyspiraceae</taxon>
        <taxon>Brachyspira</taxon>
    </lineage>
</organism>
<dbReference type="Proteomes" id="UP000043763">
    <property type="component" value="Unassembled WGS sequence"/>
</dbReference>
<evidence type="ECO:0000256" key="1">
    <source>
        <dbReference type="SAM" id="Phobius"/>
    </source>
</evidence>
<dbReference type="RefSeq" id="WP_048595463.1">
    <property type="nucleotide sequence ID" value="NZ_CVLB01000002.1"/>
</dbReference>
<sequence>MIKKHKEENIYIRAIIFIVPTMAIMILLILFIINAPTIVTKHDVVNNKSETMYKYSKKHDLLNSIISFITPSRIHYRKFECIPGSYDYVFS</sequence>
<evidence type="ECO:0000313" key="2">
    <source>
        <dbReference type="EMBL" id="CRF34846.1"/>
    </source>
</evidence>